<dbReference type="HAMAP" id="MF_01058">
    <property type="entry name" value="GAP_YihI"/>
    <property type="match status" value="1"/>
</dbReference>
<dbReference type="GO" id="GO:0042254">
    <property type="term" value="P:ribosome biogenesis"/>
    <property type="evidence" value="ECO:0007669"/>
    <property type="project" value="UniProtKB-KW"/>
</dbReference>
<keyword evidence="1 3" id="KW-0343">GTPase activation</keyword>
<evidence type="ECO:0000256" key="3">
    <source>
        <dbReference type="HAMAP-Rule" id="MF_01058"/>
    </source>
</evidence>
<dbReference type="EMBL" id="CP025003">
    <property type="protein sequence ID" value="ATZ96434.1"/>
    <property type="molecule type" value="Genomic_DNA"/>
</dbReference>
<feature type="compositionally biased region" description="Polar residues" evidence="4">
    <location>
        <begin position="45"/>
        <end position="59"/>
    </location>
</feature>
<reference evidence="6" key="1">
    <citation type="journal article" date="2018" name="Genome Announc.">
        <title>Complete genome sequence of a Dickeya fangzhongdai type strain causing bleeding canker of pear tree trunks.</title>
        <authorList>
            <person name="Zhao Y."/>
            <person name="Tian Y."/>
            <person name="Li X."/>
            <person name="Hu B."/>
        </authorList>
    </citation>
    <scope>NUCLEOTIDE SEQUENCE [LARGE SCALE GENOMIC DNA]</scope>
    <source>
        <strain evidence="6">DSM 101947</strain>
    </source>
</reference>
<dbReference type="KEGG" id="dfn:CVE23_22125"/>
<evidence type="ECO:0000256" key="4">
    <source>
        <dbReference type="SAM" id="MobiDB-lite"/>
    </source>
</evidence>
<evidence type="ECO:0000256" key="1">
    <source>
        <dbReference type="ARBA" id="ARBA00022468"/>
    </source>
</evidence>
<evidence type="ECO:0000313" key="6">
    <source>
        <dbReference type="Proteomes" id="UP000231901"/>
    </source>
</evidence>
<dbReference type="OrthoDB" id="5677577at2"/>
<organism evidence="5 6">
    <name type="scientific">Dickeya fangzhongdai</name>
    <dbReference type="NCBI Taxonomy" id="1778540"/>
    <lineage>
        <taxon>Bacteria</taxon>
        <taxon>Pseudomonadati</taxon>
        <taxon>Pseudomonadota</taxon>
        <taxon>Gammaproteobacteria</taxon>
        <taxon>Enterobacterales</taxon>
        <taxon>Pectobacteriaceae</taxon>
        <taxon>Dickeya</taxon>
    </lineage>
</organism>
<keyword evidence="6" id="KW-1185">Reference proteome</keyword>
<protein>
    <recommendedName>
        <fullName evidence="3">Der GTPase-activating protein YihI</fullName>
    </recommendedName>
</protein>
<dbReference type="GO" id="GO:0005096">
    <property type="term" value="F:GTPase activator activity"/>
    <property type="evidence" value="ECO:0007669"/>
    <property type="project" value="UniProtKB-KW"/>
</dbReference>
<dbReference type="AlphaFoldDB" id="A0A2K8QSJ5"/>
<comment type="similarity">
    <text evidence="3">Belongs to the YihI family.</text>
</comment>
<dbReference type="RefSeq" id="WP_049854806.1">
    <property type="nucleotide sequence ID" value="NZ_BMJF01000007.1"/>
</dbReference>
<name>A0A2K8QSJ5_9GAMM</name>
<dbReference type="InterPro" id="IPR007336">
    <property type="entry name" value="YihI"/>
</dbReference>
<feature type="region of interest" description="Disordered" evidence="4">
    <location>
        <begin position="1"/>
        <end position="108"/>
    </location>
</feature>
<feature type="compositionally biased region" description="Low complexity" evidence="4">
    <location>
        <begin position="77"/>
        <end position="89"/>
    </location>
</feature>
<feature type="compositionally biased region" description="Acidic residues" evidence="4">
    <location>
        <begin position="151"/>
        <end position="164"/>
    </location>
</feature>
<sequence length="177" mass="20075">MKQPSKGAGRKAPAPKIKRKSREQLDLEARERKRQKKHRGHVAGSRTQPSGDRQQNSASDKLKDPRIGSKKPVSLLPEGAVVAVKAPVAAKEKPARLSPQEELEMLENDPRLDELLDRLEKGETLPAKEQSWLDETLDRIDILMEQLGISLDDDEEDEEQEEDMLQLLRRNNPKDGY</sequence>
<comment type="subunit">
    <text evidence="3">Interacts with Der.</text>
</comment>
<gene>
    <name evidence="3" type="primary">yihI</name>
    <name evidence="5" type="ORF">CVE23_22125</name>
</gene>
<feature type="region of interest" description="Disordered" evidence="4">
    <location>
        <begin position="151"/>
        <end position="177"/>
    </location>
</feature>
<evidence type="ECO:0000256" key="2">
    <source>
        <dbReference type="ARBA" id="ARBA00022517"/>
    </source>
</evidence>
<proteinExistence type="inferred from homology"/>
<feature type="compositionally biased region" description="Basic residues" evidence="4">
    <location>
        <begin position="32"/>
        <end position="41"/>
    </location>
</feature>
<dbReference type="Pfam" id="PF04220">
    <property type="entry name" value="YihI"/>
    <property type="match status" value="1"/>
</dbReference>
<keyword evidence="2 3" id="KW-0690">Ribosome biogenesis</keyword>
<dbReference type="GeneID" id="66567021"/>
<evidence type="ECO:0000313" key="5">
    <source>
        <dbReference type="EMBL" id="ATZ96434.1"/>
    </source>
</evidence>
<feature type="compositionally biased region" description="Basic and acidic residues" evidence="4">
    <location>
        <begin position="22"/>
        <end position="31"/>
    </location>
</feature>
<accession>A0A2K8QSJ5</accession>
<dbReference type="Proteomes" id="UP000231901">
    <property type="component" value="Chromosome"/>
</dbReference>
<dbReference type="NCBIfam" id="NF003560">
    <property type="entry name" value="PRK05244.1-1"/>
    <property type="match status" value="1"/>
</dbReference>
<comment type="function">
    <text evidence="3">A GTPase-activating protein (GAP) that modifies Der/EngA GTPase function. May play a role in ribosome biogenesis.</text>
</comment>